<dbReference type="EMBL" id="KE747811">
    <property type="protein sequence ID" value="RMZ67755.1"/>
    <property type="molecule type" value="Genomic_DNA"/>
</dbReference>
<gene>
    <name evidence="2" type="ORF">GMOD_00010137</name>
</gene>
<keyword evidence="3" id="KW-1185">Reference proteome</keyword>
<protein>
    <submittedName>
        <fullName evidence="2">p-loop containing nucleoside triphosphate hydrolase</fullName>
    </submittedName>
</protein>
<reference evidence="2 3" key="1">
    <citation type="journal article" date="2014" name="PLoS ONE">
        <title>De novo Genome Assembly of the Fungal Plant Pathogen Pyrenophora semeniperda.</title>
        <authorList>
            <person name="Soliai M.M."/>
            <person name="Meyer S.E."/>
            <person name="Udall J.A."/>
            <person name="Elzinga D.E."/>
            <person name="Hermansen R.A."/>
            <person name="Bodily P.M."/>
            <person name="Hart A.A."/>
            <person name="Coleman C.E."/>
        </authorList>
    </citation>
    <scope>NUCLEOTIDE SEQUENCE [LARGE SCALE GENOMIC DNA]</scope>
    <source>
        <strain evidence="2 3">CCB06</strain>
        <tissue evidence="2">Mycelium</tissue>
    </source>
</reference>
<sequence length="363" mass="41697">MLELYSKRDLIAVPFKVKGIPSKDKKICILINASTYVLKISNKDLVKVRYRSTKARVSLLVTLFVDNLDNYLIYLDKAYTRGRLRIILYKLETFKNKLNYLRLSTVKTISLLLSSTLEEKALYYKAYKFPRLYPTILGFISTSRLYRDIGYKHVFNAILRTSIGERFDIIGTESCLFVLVEFMKIIKTNKGSSIDNFLILYNPITFNALIIIAKEAEIILLFSSLRYYSIPVLQSGHIIPQSLIIELGIFAGRLYIEYEECVSLVKYIDSASLNRPSDATTTETISFILEWSSLRRRGQDIMHTPLGYVCRGRPLGIEHAFFATNHAVDTGVVESYRTNGAVTQAQEDEDEDEDEKRYDVEES</sequence>
<dbReference type="GO" id="GO:0016787">
    <property type="term" value="F:hydrolase activity"/>
    <property type="evidence" value="ECO:0007669"/>
    <property type="project" value="UniProtKB-KW"/>
</dbReference>
<name>A0A3M7LZS4_9PLEO</name>
<keyword evidence="2" id="KW-0378">Hydrolase</keyword>
<proteinExistence type="predicted"/>
<dbReference type="AlphaFoldDB" id="A0A3M7LZS4"/>
<evidence type="ECO:0000256" key="1">
    <source>
        <dbReference type="SAM" id="MobiDB-lite"/>
    </source>
</evidence>
<accession>A0A3M7LZS4</accession>
<dbReference type="Proteomes" id="UP000265663">
    <property type="component" value="Unassembled WGS sequence"/>
</dbReference>
<dbReference type="OrthoDB" id="3182339at2759"/>
<organism evidence="2 3">
    <name type="scientific">Pyrenophora seminiperda CCB06</name>
    <dbReference type="NCBI Taxonomy" id="1302712"/>
    <lineage>
        <taxon>Eukaryota</taxon>
        <taxon>Fungi</taxon>
        <taxon>Dikarya</taxon>
        <taxon>Ascomycota</taxon>
        <taxon>Pezizomycotina</taxon>
        <taxon>Dothideomycetes</taxon>
        <taxon>Pleosporomycetidae</taxon>
        <taxon>Pleosporales</taxon>
        <taxon>Pleosporineae</taxon>
        <taxon>Pleosporaceae</taxon>
        <taxon>Pyrenophora</taxon>
    </lineage>
</organism>
<feature type="region of interest" description="Disordered" evidence="1">
    <location>
        <begin position="340"/>
        <end position="363"/>
    </location>
</feature>
<evidence type="ECO:0000313" key="3">
    <source>
        <dbReference type="Proteomes" id="UP000265663"/>
    </source>
</evidence>
<evidence type="ECO:0000313" key="2">
    <source>
        <dbReference type="EMBL" id="RMZ67755.1"/>
    </source>
</evidence>